<dbReference type="Proteomes" id="UP000886879">
    <property type="component" value="Unassembled WGS sequence"/>
</dbReference>
<evidence type="ECO:0000313" key="1">
    <source>
        <dbReference type="EMBL" id="HIQ60368.1"/>
    </source>
</evidence>
<accession>A0A9D0YR02</accession>
<name>A0A9D0YR02_9FIRM</name>
<dbReference type="SUPFAM" id="SSF102405">
    <property type="entry name" value="MCP/YpsA-like"/>
    <property type="match status" value="1"/>
</dbReference>
<dbReference type="AlphaFoldDB" id="A0A9D0YR02"/>
<sequence>MGDHHTCCFTGHRPEKLPWGDQESHPHCVALKESMAAQLEEMYQKGYRHFLCGMARGADFYFAEAVLALRQAHPDVTLEAALPCAGQAKKWSSDDRYRWTQLVRQCDSHTLLQEHYDRHCMLRRDRYMVDQSSAILAVFNGTRGGTQYTLNYAMDHRLDIYLFDLNHPHLSPTHLVP</sequence>
<reference evidence="1" key="2">
    <citation type="journal article" date="2021" name="PeerJ">
        <title>Extensive microbial diversity within the chicken gut microbiome revealed by metagenomics and culture.</title>
        <authorList>
            <person name="Gilroy R."/>
            <person name="Ravi A."/>
            <person name="Getino M."/>
            <person name="Pursley I."/>
            <person name="Horton D.L."/>
            <person name="Alikhan N.F."/>
            <person name="Baker D."/>
            <person name="Gharbi K."/>
            <person name="Hall N."/>
            <person name="Watson M."/>
            <person name="Adriaenssens E.M."/>
            <person name="Foster-Nyarko E."/>
            <person name="Jarju S."/>
            <person name="Secka A."/>
            <person name="Antonio M."/>
            <person name="Oren A."/>
            <person name="Chaudhuri R.R."/>
            <person name="La Ragione R."/>
            <person name="Hildebrand F."/>
            <person name="Pallen M.J."/>
        </authorList>
    </citation>
    <scope>NUCLEOTIDE SEQUENCE</scope>
    <source>
        <strain evidence="1">ChiGjej2B2-12916</strain>
    </source>
</reference>
<dbReference type="Gene3D" id="3.40.50.450">
    <property type="match status" value="1"/>
</dbReference>
<comment type="caution">
    <text evidence="1">The sequence shown here is derived from an EMBL/GenBank/DDBJ whole genome shotgun (WGS) entry which is preliminary data.</text>
</comment>
<dbReference type="Pfam" id="PF06908">
    <property type="entry name" value="YpsA"/>
    <property type="match status" value="1"/>
</dbReference>
<dbReference type="PANTHER" id="PTHR38440:SF1">
    <property type="entry name" value="UPF0398 PROTEIN SPR0331"/>
    <property type="match status" value="1"/>
</dbReference>
<protein>
    <submittedName>
        <fullName evidence="1">DUF1273 family protein</fullName>
    </submittedName>
</protein>
<dbReference type="InterPro" id="IPR010697">
    <property type="entry name" value="YspA"/>
</dbReference>
<dbReference type="PANTHER" id="PTHR38440">
    <property type="entry name" value="UPF0398 PROTEIN YPSA"/>
    <property type="match status" value="1"/>
</dbReference>
<gene>
    <name evidence="1" type="ORF">IAD31_02065</name>
</gene>
<proteinExistence type="predicted"/>
<reference evidence="1" key="1">
    <citation type="submission" date="2020-10" db="EMBL/GenBank/DDBJ databases">
        <authorList>
            <person name="Gilroy R."/>
        </authorList>
    </citation>
    <scope>NUCLEOTIDE SEQUENCE</scope>
    <source>
        <strain evidence="1">ChiGjej2B2-12916</strain>
    </source>
</reference>
<organism evidence="1 2">
    <name type="scientific">Candidatus Enterenecus faecium</name>
    <dbReference type="NCBI Taxonomy" id="2840780"/>
    <lineage>
        <taxon>Bacteria</taxon>
        <taxon>Bacillati</taxon>
        <taxon>Bacillota</taxon>
        <taxon>Clostridia</taxon>
        <taxon>Eubacteriales</taxon>
        <taxon>Candidatus Enterenecus</taxon>
    </lineage>
</organism>
<dbReference type="EMBL" id="DVFO01000018">
    <property type="protein sequence ID" value="HIQ60368.1"/>
    <property type="molecule type" value="Genomic_DNA"/>
</dbReference>
<evidence type="ECO:0000313" key="2">
    <source>
        <dbReference type="Proteomes" id="UP000886879"/>
    </source>
</evidence>